<dbReference type="Gene3D" id="3.40.50.720">
    <property type="entry name" value="NAD(P)-binding Rossmann-like Domain"/>
    <property type="match status" value="1"/>
</dbReference>
<dbReference type="PRINTS" id="PR00080">
    <property type="entry name" value="SDRFAMILY"/>
</dbReference>
<dbReference type="SUPFAM" id="SSF51735">
    <property type="entry name" value="NAD(P)-binding Rossmann-fold domains"/>
    <property type="match status" value="1"/>
</dbReference>
<dbReference type="GO" id="GO:0016616">
    <property type="term" value="F:oxidoreductase activity, acting on the CH-OH group of donors, NAD or NADP as acceptor"/>
    <property type="evidence" value="ECO:0007669"/>
    <property type="project" value="TreeGrafter"/>
</dbReference>
<organism evidence="3 4">
    <name type="scientific">Sphingomonas lycopersici</name>
    <dbReference type="NCBI Taxonomy" id="2951807"/>
    <lineage>
        <taxon>Bacteria</taxon>
        <taxon>Pseudomonadati</taxon>
        <taxon>Pseudomonadota</taxon>
        <taxon>Alphaproteobacteria</taxon>
        <taxon>Sphingomonadales</taxon>
        <taxon>Sphingomonadaceae</taxon>
        <taxon>Sphingomonas</taxon>
    </lineage>
</organism>
<evidence type="ECO:0000256" key="2">
    <source>
        <dbReference type="ARBA" id="ARBA00023002"/>
    </source>
</evidence>
<dbReference type="PRINTS" id="PR00081">
    <property type="entry name" value="GDHRDH"/>
</dbReference>
<dbReference type="RefSeq" id="WP_265268628.1">
    <property type="nucleotide sequence ID" value="NZ_JANFAV010000004.1"/>
</dbReference>
<keyword evidence="2" id="KW-0560">Oxidoreductase</keyword>
<evidence type="ECO:0000256" key="1">
    <source>
        <dbReference type="ARBA" id="ARBA00006484"/>
    </source>
</evidence>
<accession>A0AA42CTW7</accession>
<protein>
    <submittedName>
        <fullName evidence="3">SDR family oxidoreductase</fullName>
    </submittedName>
</protein>
<dbReference type="Pfam" id="PF13561">
    <property type="entry name" value="adh_short_C2"/>
    <property type="match status" value="1"/>
</dbReference>
<evidence type="ECO:0000313" key="4">
    <source>
        <dbReference type="Proteomes" id="UP001165565"/>
    </source>
</evidence>
<dbReference type="NCBIfam" id="NF005909">
    <property type="entry name" value="PRK07890.1"/>
    <property type="match status" value="1"/>
</dbReference>
<dbReference type="PANTHER" id="PTHR42760:SF133">
    <property type="entry name" value="3-OXOACYL-[ACYL-CARRIER-PROTEIN] REDUCTASE"/>
    <property type="match status" value="1"/>
</dbReference>
<sequence>MLLKGKVIVVSGVGPGMGQSLARIAAEEGAKVALGARSQKFLDEVAGEIRAAGGEAVARSTDVTDAGQCQALAQAALDAFGRIDGLVNTAYIHGEWTTVDRADPADWLKVLDVNCLGALRMAQAVFPTMKAQGSGAIINVSTMSTVNPFPGEGGYASGKGALNALTRHMAKDFGPHGIRVNATRMGWIGGKPVYDWIAREVAAGRDRAEVEGEITSRIPLNIIPPEEDCAKAVLFFLSDYSKVVTGASLDVNGGQYMAP</sequence>
<proteinExistence type="inferred from homology"/>
<dbReference type="EMBL" id="JANFAV010000004">
    <property type="protein sequence ID" value="MCW6534813.1"/>
    <property type="molecule type" value="Genomic_DNA"/>
</dbReference>
<dbReference type="CDD" id="cd05233">
    <property type="entry name" value="SDR_c"/>
    <property type="match status" value="1"/>
</dbReference>
<comment type="caution">
    <text evidence="3">The sequence shown here is derived from an EMBL/GenBank/DDBJ whole genome shotgun (WGS) entry which is preliminary data.</text>
</comment>
<dbReference type="AlphaFoldDB" id="A0AA42CTW7"/>
<dbReference type="Proteomes" id="UP001165565">
    <property type="component" value="Unassembled WGS sequence"/>
</dbReference>
<name>A0AA42CTW7_9SPHN</name>
<evidence type="ECO:0000313" key="3">
    <source>
        <dbReference type="EMBL" id="MCW6534813.1"/>
    </source>
</evidence>
<dbReference type="InterPro" id="IPR002347">
    <property type="entry name" value="SDR_fam"/>
</dbReference>
<keyword evidence="4" id="KW-1185">Reference proteome</keyword>
<dbReference type="InterPro" id="IPR036291">
    <property type="entry name" value="NAD(P)-bd_dom_sf"/>
</dbReference>
<dbReference type="PANTHER" id="PTHR42760">
    <property type="entry name" value="SHORT-CHAIN DEHYDROGENASES/REDUCTASES FAMILY MEMBER"/>
    <property type="match status" value="1"/>
</dbReference>
<dbReference type="FunFam" id="3.40.50.720:FF:000084">
    <property type="entry name" value="Short-chain dehydrogenase reductase"/>
    <property type="match status" value="1"/>
</dbReference>
<gene>
    <name evidence="3" type="ORF">NEE01_08450</name>
</gene>
<reference evidence="3" key="1">
    <citation type="submission" date="2022-06" db="EMBL/GenBank/DDBJ databases">
        <title>Sphingomonas sp. nov. isolated from rhizosphere soil of tomato.</title>
        <authorList>
            <person name="Dong H."/>
            <person name="Gao R."/>
        </authorList>
    </citation>
    <scope>NUCLEOTIDE SEQUENCE</scope>
    <source>
        <strain evidence="3">MMSM24</strain>
    </source>
</reference>
<comment type="similarity">
    <text evidence="1">Belongs to the short-chain dehydrogenases/reductases (SDR) family.</text>
</comment>